<evidence type="ECO:0000259" key="3">
    <source>
        <dbReference type="Pfam" id="PF00465"/>
    </source>
</evidence>
<evidence type="ECO:0000259" key="4">
    <source>
        <dbReference type="Pfam" id="PF25137"/>
    </source>
</evidence>
<sequence>MTELTFMTPPRIVCAPGGLARLGSLAAELGGTRAFIVTDPGLTRLGLGQRAVAALEAAGLSGTVFDRVEADPPYAVVRAAVAHAREAGADLVIGLGGGSSMDTAKVVALALNSDQSLDEMVGTEQATGTRLPLICVPTTAGTGSEVTFVSVLTGDDGMKKAIYSAKLLPDIALLDAELTLGMPPHVTAAPALDAMVHAVEAYTSRTRKNPVSDALAVKALALLAGNFETVLTDGGNIAARSDMLLGSMMAGMAFVNASVGAVHALSYPLGARFHVPHGHSNALVMGPVFRFNIPAARAQYAELAAIVLPGRSFNSDKDAANAFVDRLEGMLTASGLPTRLSQLGVTAADIPAMAQEVTEKITRLIATNPRDMTLDEVMALYREVL</sequence>
<reference evidence="5 6" key="1">
    <citation type="submission" date="2023-09" db="EMBL/GenBank/DDBJ databases">
        <title>Xinfangfangia sedmenti sp. nov., isolated the sedment.</title>
        <authorList>
            <person name="Xu L."/>
        </authorList>
    </citation>
    <scope>NUCLEOTIDE SEQUENCE [LARGE SCALE GENOMIC DNA]</scope>
    <source>
        <strain evidence="5 6">LG-4</strain>
    </source>
</reference>
<name>A0ABU1FCH1_9RHOB</name>
<dbReference type="InterPro" id="IPR039697">
    <property type="entry name" value="Alcohol_dehydrogenase_Fe"/>
</dbReference>
<gene>
    <name evidence="5" type="ORF">RGD00_16210</name>
</gene>
<dbReference type="Proteomes" id="UP001247754">
    <property type="component" value="Unassembled WGS sequence"/>
</dbReference>
<dbReference type="Gene3D" id="1.20.1090.10">
    <property type="entry name" value="Dehydroquinate synthase-like - alpha domain"/>
    <property type="match status" value="1"/>
</dbReference>
<evidence type="ECO:0000256" key="2">
    <source>
        <dbReference type="ARBA" id="ARBA00023002"/>
    </source>
</evidence>
<dbReference type="Pfam" id="PF25137">
    <property type="entry name" value="ADH_Fe_C"/>
    <property type="match status" value="1"/>
</dbReference>
<keyword evidence="2" id="KW-0560">Oxidoreductase</keyword>
<dbReference type="InterPro" id="IPR056798">
    <property type="entry name" value="ADH_Fe_C"/>
</dbReference>
<feature type="domain" description="Alcohol dehydrogenase iron-type/glycerol dehydrogenase GldA" evidence="3">
    <location>
        <begin position="9"/>
        <end position="175"/>
    </location>
</feature>
<evidence type="ECO:0000256" key="1">
    <source>
        <dbReference type="ARBA" id="ARBA00007358"/>
    </source>
</evidence>
<protein>
    <submittedName>
        <fullName evidence="5">Iron-containing alcohol dehydrogenase</fullName>
    </submittedName>
</protein>
<dbReference type="Pfam" id="PF00465">
    <property type="entry name" value="Fe-ADH"/>
    <property type="match status" value="1"/>
</dbReference>
<dbReference type="Gene3D" id="3.40.50.1970">
    <property type="match status" value="1"/>
</dbReference>
<dbReference type="PANTHER" id="PTHR11496">
    <property type="entry name" value="ALCOHOL DEHYDROGENASE"/>
    <property type="match status" value="1"/>
</dbReference>
<dbReference type="EMBL" id="JAVKPH010000022">
    <property type="protein sequence ID" value="MDR5654159.1"/>
    <property type="molecule type" value="Genomic_DNA"/>
</dbReference>
<accession>A0ABU1FCH1</accession>
<proteinExistence type="inferred from homology"/>
<dbReference type="RefSeq" id="WP_310458333.1">
    <property type="nucleotide sequence ID" value="NZ_JAVKPH010000022.1"/>
</dbReference>
<comment type="similarity">
    <text evidence="1">Belongs to the iron-containing alcohol dehydrogenase family.</text>
</comment>
<comment type="caution">
    <text evidence="5">The sequence shown here is derived from an EMBL/GenBank/DDBJ whole genome shotgun (WGS) entry which is preliminary data.</text>
</comment>
<evidence type="ECO:0000313" key="5">
    <source>
        <dbReference type="EMBL" id="MDR5654159.1"/>
    </source>
</evidence>
<organism evidence="5 6">
    <name type="scientific">Ruixingdingia sedimenti</name>
    <dbReference type="NCBI Taxonomy" id="3073604"/>
    <lineage>
        <taxon>Bacteria</taxon>
        <taxon>Pseudomonadati</taxon>
        <taxon>Pseudomonadota</taxon>
        <taxon>Alphaproteobacteria</taxon>
        <taxon>Rhodobacterales</taxon>
        <taxon>Paracoccaceae</taxon>
        <taxon>Ruixingdingia</taxon>
    </lineage>
</organism>
<dbReference type="PANTHER" id="PTHR11496:SF102">
    <property type="entry name" value="ALCOHOL DEHYDROGENASE 4"/>
    <property type="match status" value="1"/>
</dbReference>
<dbReference type="CDD" id="cd08193">
    <property type="entry name" value="HVD"/>
    <property type="match status" value="1"/>
</dbReference>
<evidence type="ECO:0000313" key="6">
    <source>
        <dbReference type="Proteomes" id="UP001247754"/>
    </source>
</evidence>
<dbReference type="SUPFAM" id="SSF56796">
    <property type="entry name" value="Dehydroquinate synthase-like"/>
    <property type="match status" value="1"/>
</dbReference>
<feature type="domain" description="Fe-containing alcohol dehydrogenase-like C-terminal" evidence="4">
    <location>
        <begin position="187"/>
        <end position="383"/>
    </location>
</feature>
<keyword evidence="6" id="KW-1185">Reference proteome</keyword>
<dbReference type="InterPro" id="IPR001670">
    <property type="entry name" value="ADH_Fe/GldA"/>
</dbReference>